<dbReference type="PANTHER" id="PTHR21646">
    <property type="entry name" value="UBIQUITIN CARBOXYL-TERMINAL HYDROLASE"/>
    <property type="match status" value="1"/>
</dbReference>
<dbReference type="PROSITE" id="PS50235">
    <property type="entry name" value="USP_3"/>
    <property type="match status" value="1"/>
</dbReference>
<dbReference type="InterPro" id="IPR028889">
    <property type="entry name" value="USP"/>
</dbReference>
<organism evidence="4 6">
    <name type="scientific">Adineta steineri</name>
    <dbReference type="NCBI Taxonomy" id="433720"/>
    <lineage>
        <taxon>Eukaryota</taxon>
        <taxon>Metazoa</taxon>
        <taxon>Spiralia</taxon>
        <taxon>Gnathifera</taxon>
        <taxon>Rotifera</taxon>
        <taxon>Eurotatoria</taxon>
        <taxon>Bdelloidea</taxon>
        <taxon>Adinetida</taxon>
        <taxon>Adinetidae</taxon>
        <taxon>Adineta</taxon>
    </lineage>
</organism>
<dbReference type="InterPro" id="IPR038765">
    <property type="entry name" value="Papain-like_cys_pep_sf"/>
</dbReference>
<dbReference type="InterPro" id="IPR018200">
    <property type="entry name" value="USP_CS"/>
</dbReference>
<dbReference type="PROSITE" id="PS00972">
    <property type="entry name" value="USP_1"/>
    <property type="match status" value="1"/>
</dbReference>
<dbReference type="Gene3D" id="3.90.70.10">
    <property type="entry name" value="Cysteine proteinases"/>
    <property type="match status" value="1"/>
</dbReference>
<evidence type="ECO:0000313" key="6">
    <source>
        <dbReference type="Proteomes" id="UP000663860"/>
    </source>
</evidence>
<feature type="domain" description="USP" evidence="3">
    <location>
        <begin position="29"/>
        <end position="319"/>
    </location>
</feature>
<dbReference type="EC" id="3.4.19.12" evidence="2"/>
<dbReference type="CDD" id="cd02257">
    <property type="entry name" value="Peptidase_C19"/>
    <property type="match status" value="1"/>
</dbReference>
<dbReference type="InterPro" id="IPR050185">
    <property type="entry name" value="Ub_carboxyl-term_hydrolase"/>
</dbReference>
<accession>A0A813NAJ5</accession>
<protein>
    <recommendedName>
        <fullName evidence="2">ubiquitinyl hydrolase 1</fullName>
        <ecNumber evidence="2">3.4.19.12</ecNumber>
    </recommendedName>
</protein>
<name>A0A813NAJ5_9BILA</name>
<dbReference type="PROSITE" id="PS00973">
    <property type="entry name" value="USP_2"/>
    <property type="match status" value="1"/>
</dbReference>
<evidence type="ECO:0000313" key="4">
    <source>
        <dbReference type="EMBL" id="CAF0737118.1"/>
    </source>
</evidence>
<dbReference type="AlphaFoldDB" id="A0A813NAJ5"/>
<gene>
    <name evidence="4" type="ORF">IZO911_LOCUS3290</name>
    <name evidence="5" type="ORF">KXQ929_LOCUS33160</name>
</gene>
<comment type="caution">
    <text evidence="4">The sequence shown here is derived from an EMBL/GenBank/DDBJ whole genome shotgun (WGS) entry which is preliminary data.</text>
</comment>
<dbReference type="EMBL" id="CAJNOE010000017">
    <property type="protein sequence ID" value="CAF0737118.1"/>
    <property type="molecule type" value="Genomic_DNA"/>
</dbReference>
<evidence type="ECO:0000313" key="5">
    <source>
        <dbReference type="EMBL" id="CAF4077857.1"/>
    </source>
</evidence>
<reference evidence="4" key="1">
    <citation type="submission" date="2021-02" db="EMBL/GenBank/DDBJ databases">
        <authorList>
            <person name="Nowell W R."/>
        </authorList>
    </citation>
    <scope>NUCLEOTIDE SEQUENCE</scope>
</reference>
<sequence>MPSLSPSNHLKAPTNTTSLLSRCDALGTCGLNNIGNTCYMNSAIQCLNSISYIVEWAMNQPRLSTFKNIIDVYASLVQSMWSGHHTYVTPQELKGYIGRLAPIFSNYGQKDSHEFMNVLLTELQTADSTSFFTDLFQIHTQSKTTCDKCQHHDSIEETSTFLPLPVPQLKSHNDAKVLLEDLISDFCQEDSLDGQYYCQNCKTCQTARHKTTIIKLLPRVLIIQLQRFPFDGTTRKIDTYVQYKLEYQNLLSDNDRYELYAISMHSGSLASGHYTTVARNYKNDQWYLFDDRYVKTINPENILTFFKAQQAYILIYLKK</sequence>
<dbReference type="PANTHER" id="PTHR21646:SF23">
    <property type="entry name" value="UBIQUITIN CARBOXYL-TERMINAL HYDROLASE USP2"/>
    <property type="match status" value="1"/>
</dbReference>
<proteinExistence type="predicted"/>
<dbReference type="Pfam" id="PF00443">
    <property type="entry name" value="UCH"/>
    <property type="match status" value="1"/>
</dbReference>
<dbReference type="InterPro" id="IPR001394">
    <property type="entry name" value="Peptidase_C19_UCH"/>
</dbReference>
<evidence type="ECO:0000256" key="1">
    <source>
        <dbReference type="ARBA" id="ARBA00000707"/>
    </source>
</evidence>
<dbReference type="Proteomes" id="UP000663868">
    <property type="component" value="Unassembled WGS sequence"/>
</dbReference>
<dbReference type="GO" id="GO:0004843">
    <property type="term" value="F:cysteine-type deubiquitinase activity"/>
    <property type="evidence" value="ECO:0007669"/>
    <property type="project" value="UniProtKB-EC"/>
</dbReference>
<evidence type="ECO:0000259" key="3">
    <source>
        <dbReference type="PROSITE" id="PS50235"/>
    </source>
</evidence>
<comment type="catalytic activity">
    <reaction evidence="1">
        <text>Thiol-dependent hydrolysis of ester, thioester, amide, peptide and isopeptide bonds formed by the C-terminal Gly of ubiquitin (a 76-residue protein attached to proteins as an intracellular targeting signal).</text>
        <dbReference type="EC" id="3.4.19.12"/>
    </reaction>
</comment>
<dbReference type="Proteomes" id="UP000663860">
    <property type="component" value="Unassembled WGS sequence"/>
</dbReference>
<dbReference type="EMBL" id="CAJOBB010004174">
    <property type="protein sequence ID" value="CAF4077857.1"/>
    <property type="molecule type" value="Genomic_DNA"/>
</dbReference>
<dbReference type="SUPFAM" id="SSF54001">
    <property type="entry name" value="Cysteine proteinases"/>
    <property type="match status" value="1"/>
</dbReference>
<dbReference type="GO" id="GO:0016579">
    <property type="term" value="P:protein deubiquitination"/>
    <property type="evidence" value="ECO:0007669"/>
    <property type="project" value="InterPro"/>
</dbReference>
<evidence type="ECO:0000256" key="2">
    <source>
        <dbReference type="ARBA" id="ARBA00012759"/>
    </source>
</evidence>